<dbReference type="AlphaFoldDB" id="A0A538SFR4"/>
<dbReference type="Proteomes" id="UP000320184">
    <property type="component" value="Unassembled WGS sequence"/>
</dbReference>
<feature type="transmembrane region" description="Helical" evidence="1">
    <location>
        <begin position="100"/>
        <end position="119"/>
    </location>
</feature>
<evidence type="ECO:0000256" key="1">
    <source>
        <dbReference type="SAM" id="Phobius"/>
    </source>
</evidence>
<proteinExistence type="predicted"/>
<gene>
    <name evidence="2" type="ORF">E6K73_08325</name>
</gene>
<accession>A0A538SFR4</accession>
<reference evidence="2 3" key="1">
    <citation type="journal article" date="2019" name="Nat. Microbiol.">
        <title>Mediterranean grassland soil C-N compound turnover is dependent on rainfall and depth, and is mediated by genomically divergent microorganisms.</title>
        <authorList>
            <person name="Diamond S."/>
            <person name="Andeer P.F."/>
            <person name="Li Z."/>
            <person name="Crits-Christoph A."/>
            <person name="Burstein D."/>
            <person name="Anantharaman K."/>
            <person name="Lane K.R."/>
            <person name="Thomas B.C."/>
            <person name="Pan C."/>
            <person name="Northen T.R."/>
            <person name="Banfield J.F."/>
        </authorList>
    </citation>
    <scope>NUCLEOTIDE SEQUENCE [LARGE SCALE GENOMIC DNA]</scope>
    <source>
        <strain evidence="2">WS_3</strain>
    </source>
</reference>
<feature type="transmembrane region" description="Helical" evidence="1">
    <location>
        <begin position="7"/>
        <end position="30"/>
    </location>
</feature>
<name>A0A538SFR4_UNCEI</name>
<feature type="transmembrane region" description="Helical" evidence="1">
    <location>
        <begin position="72"/>
        <end position="94"/>
    </location>
</feature>
<sequence length="153" mass="16318">MKLKTLLTVYSGAAMIICLNFLLVPGFWITLYGASADPQAAFLYRLIAALFGGLAVMAWFGRDAEPSLSRVAMLRGLVVVNGLAATVAVLGAVSGVYNRLAWGPVGMFLMFTIGFVLAAPSGESGRDSAPRELVSSEALEASGGSRRKLWWMR</sequence>
<dbReference type="EMBL" id="VBOT01000104">
    <property type="protein sequence ID" value="TMQ50205.1"/>
    <property type="molecule type" value="Genomic_DNA"/>
</dbReference>
<feature type="transmembrane region" description="Helical" evidence="1">
    <location>
        <begin position="42"/>
        <end position="60"/>
    </location>
</feature>
<evidence type="ECO:0000313" key="3">
    <source>
        <dbReference type="Proteomes" id="UP000320184"/>
    </source>
</evidence>
<comment type="caution">
    <text evidence="2">The sequence shown here is derived from an EMBL/GenBank/DDBJ whole genome shotgun (WGS) entry which is preliminary data.</text>
</comment>
<evidence type="ECO:0000313" key="2">
    <source>
        <dbReference type="EMBL" id="TMQ50205.1"/>
    </source>
</evidence>
<organism evidence="2 3">
    <name type="scientific">Eiseniibacteriota bacterium</name>
    <dbReference type="NCBI Taxonomy" id="2212470"/>
    <lineage>
        <taxon>Bacteria</taxon>
        <taxon>Candidatus Eiseniibacteriota</taxon>
    </lineage>
</organism>
<protein>
    <submittedName>
        <fullName evidence="2">Uncharacterized protein</fullName>
    </submittedName>
</protein>
<keyword evidence="1" id="KW-0812">Transmembrane</keyword>
<keyword evidence="1" id="KW-1133">Transmembrane helix</keyword>
<keyword evidence="1" id="KW-0472">Membrane</keyword>